<dbReference type="AlphaFoldDB" id="A0AB73TLR7"/>
<feature type="non-terminal residue" evidence="1">
    <location>
        <position position="1"/>
    </location>
</feature>
<organism evidence="1 2">
    <name type="scientific">Enterococcus faecium</name>
    <name type="common">Streptococcus faecium</name>
    <dbReference type="NCBI Taxonomy" id="1352"/>
    <lineage>
        <taxon>Bacteria</taxon>
        <taxon>Bacillati</taxon>
        <taxon>Bacillota</taxon>
        <taxon>Bacilli</taxon>
        <taxon>Lactobacillales</taxon>
        <taxon>Enterococcaceae</taxon>
        <taxon>Enterococcus</taxon>
    </lineage>
</organism>
<proteinExistence type="predicted"/>
<protein>
    <submittedName>
        <fullName evidence="1">Transcriptional regulator</fullName>
    </submittedName>
</protein>
<dbReference type="Gene3D" id="3.40.630.190">
    <property type="entry name" value="LCP protein"/>
    <property type="match status" value="1"/>
</dbReference>
<accession>A0AB73TLR7</accession>
<name>A0AB73TLR7_ENTFC</name>
<sequence length="85" mass="9944">VLSLNGVSNYQSILNALESNMKTDMSFDEMKKIALDYREAFDTIKQDQMQGEGFMQDDISYQKVNDNELDRVKKELKEQMNLENK</sequence>
<dbReference type="EMBL" id="QHGU01000172">
    <property type="protein sequence ID" value="PZM52396.1"/>
    <property type="molecule type" value="Genomic_DNA"/>
</dbReference>
<evidence type="ECO:0000313" key="2">
    <source>
        <dbReference type="Proteomes" id="UP000249070"/>
    </source>
</evidence>
<comment type="caution">
    <text evidence="1">The sequence shown here is derived from an EMBL/GenBank/DDBJ whole genome shotgun (WGS) entry which is preliminary data.</text>
</comment>
<gene>
    <name evidence="1" type="ORF">DKP91_15430</name>
</gene>
<reference evidence="1 2" key="1">
    <citation type="submission" date="2018-05" db="EMBL/GenBank/DDBJ databases">
        <title>Vancomycin-resistant Enterococcus faecium strain from Chelyabinsk, Russia.</title>
        <authorList>
            <person name="Gostev V."/>
            <person name="Goncharov A."/>
            <person name="Kolodzhieva V."/>
            <person name="Suvorov A."/>
            <person name="Sidorenko S."/>
            <person name="Zueva L."/>
        </authorList>
    </citation>
    <scope>NUCLEOTIDE SEQUENCE [LARGE SCALE GENOMIC DNA]</scope>
    <source>
        <strain evidence="1 2">20</strain>
    </source>
</reference>
<dbReference type="Proteomes" id="UP000249070">
    <property type="component" value="Unassembled WGS sequence"/>
</dbReference>
<evidence type="ECO:0000313" key="1">
    <source>
        <dbReference type="EMBL" id="PZM52396.1"/>
    </source>
</evidence>